<name>A0A6J7ZHR9_PLARU</name>
<keyword evidence="2" id="KW-1185">Reference proteome</keyword>
<sequence length="57" mass="6592">MHLAYAETGFLWSCAIDDFLGLDILNELKYTYNTNKLKFSLSTAFMPKRGQLIFINI</sequence>
<organism evidence="1 2">
    <name type="scientific">Planktothrix rubescens CCAP 1459/22</name>
    <dbReference type="NCBI Taxonomy" id="329571"/>
    <lineage>
        <taxon>Bacteria</taxon>
        <taxon>Bacillati</taxon>
        <taxon>Cyanobacteriota</taxon>
        <taxon>Cyanophyceae</taxon>
        <taxon>Oscillatoriophycideae</taxon>
        <taxon>Oscillatoriales</taxon>
        <taxon>Microcoleaceae</taxon>
        <taxon>Planktothrix</taxon>
    </lineage>
</organism>
<comment type="caution">
    <text evidence="1">The sequence shown here is derived from an EMBL/GenBank/DDBJ whole genome shotgun (WGS) entry which is preliminary data.</text>
</comment>
<gene>
    <name evidence="1" type="ORF">PLAN_120292</name>
</gene>
<dbReference type="Proteomes" id="UP000196521">
    <property type="component" value="Unassembled WGS sequence"/>
</dbReference>
<accession>A0A6J7ZHR9</accession>
<evidence type="ECO:0000313" key="1">
    <source>
        <dbReference type="EMBL" id="CAC5341093.1"/>
    </source>
</evidence>
<dbReference type="EMBL" id="CZCZ02000007">
    <property type="protein sequence ID" value="CAC5341093.1"/>
    <property type="molecule type" value="Genomic_DNA"/>
</dbReference>
<protein>
    <submittedName>
        <fullName evidence="1">Uncharacterized protein</fullName>
    </submittedName>
</protein>
<evidence type="ECO:0000313" key="2">
    <source>
        <dbReference type="Proteomes" id="UP000196521"/>
    </source>
</evidence>
<reference evidence="1" key="1">
    <citation type="submission" date="2020-05" db="EMBL/GenBank/DDBJ databases">
        <authorList>
            <consortium name="Genoscope - CEA"/>
            <person name="William W."/>
        </authorList>
    </citation>
    <scope>NUCLEOTIDE SEQUENCE [LARGE SCALE GENOMIC DNA]</scope>
    <source>
        <strain evidence="1">PCC 7821</strain>
    </source>
</reference>
<proteinExistence type="predicted"/>
<dbReference type="AlphaFoldDB" id="A0A6J7ZHR9"/>